<dbReference type="InterPro" id="IPR051076">
    <property type="entry name" value="Golgi_membrane_TVP38/TMEM64"/>
</dbReference>
<accession>A0A5C3P6X7</accession>
<evidence type="ECO:0000313" key="13">
    <source>
        <dbReference type="EMBL" id="TFK84637.1"/>
    </source>
</evidence>
<feature type="transmembrane region" description="Helical" evidence="11">
    <location>
        <begin position="229"/>
        <end position="249"/>
    </location>
</feature>
<name>A0A5C3P6X7_9APHY</name>
<evidence type="ECO:0000259" key="12">
    <source>
        <dbReference type="Pfam" id="PF09335"/>
    </source>
</evidence>
<dbReference type="Pfam" id="PF09335">
    <property type="entry name" value="VTT_dom"/>
    <property type="match status" value="1"/>
</dbReference>
<dbReference type="PANTHER" id="PTHR47549">
    <property type="entry name" value="GOLGI APPARATUS MEMBRANE PROTEIN TVP38-RELATED"/>
    <property type="match status" value="1"/>
</dbReference>
<feature type="transmembrane region" description="Helical" evidence="11">
    <location>
        <begin position="40"/>
        <end position="60"/>
    </location>
</feature>
<dbReference type="PANTHER" id="PTHR47549:SF2">
    <property type="entry name" value="GOLGI APPARATUS MEMBRANE PROTEIN TVP38"/>
    <property type="match status" value="1"/>
</dbReference>
<gene>
    <name evidence="13" type="ORF">K466DRAFT_553247</name>
</gene>
<dbReference type="InParanoid" id="A0A5C3P6X7"/>
<feature type="region of interest" description="Disordered" evidence="10">
    <location>
        <begin position="334"/>
        <end position="400"/>
    </location>
</feature>
<comment type="function">
    <text evidence="1">Golgi membrane protein involved in vesicular trafficking and spindle migration.</text>
</comment>
<comment type="subcellular location">
    <subcellularLocation>
        <location evidence="2">Golgi apparatus membrane</location>
        <topology evidence="2">Multi-pass membrane protein</topology>
    </subcellularLocation>
</comment>
<sequence length="400" mass="43812">MRTPSPTPTEARVLSEKTRTCDLKRIAQLLHWRRFTTKRGAWTGIAVVCIIAFFATFLGLQSKIEDALEPFSDWLRDTPGAWVVPIAVMIVISFPPLFGHELVGIICGDVWGVWLGFAIFGAGTVLGELGNYLVFRWWCIARGKKLEEKQLKYALYAQVVREGGLKVPVIMRFSFIPSHFSTAVFSTCGMNLWIFLASAILSLPKQLAVVYIGVSQNDSDTGNDQQTKGVKAGVIIITLFVTAFAMRYINGKVDQVKHRVVYARRKARQAKASRSADEVGVLRIEVASASGAATTIDGATTPTRRHFTHTPHASSSTLPDVVVHAPSPDPPRRYNPFKFPAHPSKVRTTPGLRGTDVDVEMGMKESMGGDRRGAAGPPGFGGSRAWARPPDVSESTKPHP</sequence>
<feature type="domain" description="VTT" evidence="12">
    <location>
        <begin position="100"/>
        <end position="214"/>
    </location>
</feature>
<evidence type="ECO:0000256" key="11">
    <source>
        <dbReference type="SAM" id="Phobius"/>
    </source>
</evidence>
<reference evidence="13 14" key="1">
    <citation type="journal article" date="2019" name="Nat. Ecol. Evol.">
        <title>Megaphylogeny resolves global patterns of mushroom evolution.</title>
        <authorList>
            <person name="Varga T."/>
            <person name="Krizsan K."/>
            <person name="Foldi C."/>
            <person name="Dima B."/>
            <person name="Sanchez-Garcia M."/>
            <person name="Sanchez-Ramirez S."/>
            <person name="Szollosi G.J."/>
            <person name="Szarkandi J.G."/>
            <person name="Papp V."/>
            <person name="Albert L."/>
            <person name="Andreopoulos W."/>
            <person name="Angelini C."/>
            <person name="Antonin V."/>
            <person name="Barry K.W."/>
            <person name="Bougher N.L."/>
            <person name="Buchanan P."/>
            <person name="Buyck B."/>
            <person name="Bense V."/>
            <person name="Catcheside P."/>
            <person name="Chovatia M."/>
            <person name="Cooper J."/>
            <person name="Damon W."/>
            <person name="Desjardin D."/>
            <person name="Finy P."/>
            <person name="Geml J."/>
            <person name="Haridas S."/>
            <person name="Hughes K."/>
            <person name="Justo A."/>
            <person name="Karasinski D."/>
            <person name="Kautmanova I."/>
            <person name="Kiss B."/>
            <person name="Kocsube S."/>
            <person name="Kotiranta H."/>
            <person name="LaButti K.M."/>
            <person name="Lechner B.E."/>
            <person name="Liimatainen K."/>
            <person name="Lipzen A."/>
            <person name="Lukacs Z."/>
            <person name="Mihaltcheva S."/>
            <person name="Morgado L.N."/>
            <person name="Niskanen T."/>
            <person name="Noordeloos M.E."/>
            <person name="Ohm R.A."/>
            <person name="Ortiz-Santana B."/>
            <person name="Ovrebo C."/>
            <person name="Racz N."/>
            <person name="Riley R."/>
            <person name="Savchenko A."/>
            <person name="Shiryaev A."/>
            <person name="Soop K."/>
            <person name="Spirin V."/>
            <person name="Szebenyi C."/>
            <person name="Tomsovsky M."/>
            <person name="Tulloss R.E."/>
            <person name="Uehling J."/>
            <person name="Grigoriev I.V."/>
            <person name="Vagvolgyi C."/>
            <person name="Papp T."/>
            <person name="Martin F.M."/>
            <person name="Miettinen O."/>
            <person name="Hibbett D.S."/>
            <person name="Nagy L.G."/>
        </authorList>
    </citation>
    <scope>NUCLEOTIDE SEQUENCE [LARGE SCALE GENOMIC DNA]</scope>
    <source>
        <strain evidence="13 14">HHB13444</strain>
    </source>
</reference>
<keyword evidence="7 11" id="KW-1133">Transmembrane helix</keyword>
<dbReference type="GO" id="GO:0000139">
    <property type="term" value="C:Golgi membrane"/>
    <property type="evidence" value="ECO:0007669"/>
    <property type="project" value="UniProtKB-SubCell"/>
</dbReference>
<evidence type="ECO:0000256" key="10">
    <source>
        <dbReference type="SAM" id="MobiDB-lite"/>
    </source>
</evidence>
<comment type="similarity">
    <text evidence="3">Belongs to the TVP38/TMEM64 family.</text>
</comment>
<evidence type="ECO:0000256" key="4">
    <source>
        <dbReference type="ARBA" id="ARBA00013533"/>
    </source>
</evidence>
<feature type="transmembrane region" description="Helical" evidence="11">
    <location>
        <begin position="81"/>
        <end position="99"/>
    </location>
</feature>
<evidence type="ECO:0000256" key="5">
    <source>
        <dbReference type="ARBA" id="ARBA00020673"/>
    </source>
</evidence>
<feature type="compositionally biased region" description="Basic and acidic residues" evidence="10">
    <location>
        <begin position="361"/>
        <end position="373"/>
    </location>
</feature>
<keyword evidence="8" id="KW-0333">Golgi apparatus</keyword>
<evidence type="ECO:0000256" key="6">
    <source>
        <dbReference type="ARBA" id="ARBA00022692"/>
    </source>
</evidence>
<keyword evidence="9 11" id="KW-0472">Membrane</keyword>
<keyword evidence="14" id="KW-1185">Reference proteome</keyword>
<evidence type="ECO:0000256" key="7">
    <source>
        <dbReference type="ARBA" id="ARBA00022989"/>
    </source>
</evidence>
<feature type="region of interest" description="Disordered" evidence="10">
    <location>
        <begin position="296"/>
        <end position="321"/>
    </location>
</feature>
<keyword evidence="6 11" id="KW-0812">Transmembrane</keyword>
<organism evidence="13 14">
    <name type="scientific">Polyporus arcularius HHB13444</name>
    <dbReference type="NCBI Taxonomy" id="1314778"/>
    <lineage>
        <taxon>Eukaryota</taxon>
        <taxon>Fungi</taxon>
        <taxon>Dikarya</taxon>
        <taxon>Basidiomycota</taxon>
        <taxon>Agaricomycotina</taxon>
        <taxon>Agaricomycetes</taxon>
        <taxon>Polyporales</taxon>
        <taxon>Polyporaceae</taxon>
        <taxon>Polyporus</taxon>
    </lineage>
</organism>
<evidence type="ECO:0000256" key="2">
    <source>
        <dbReference type="ARBA" id="ARBA00004653"/>
    </source>
</evidence>
<evidence type="ECO:0000313" key="14">
    <source>
        <dbReference type="Proteomes" id="UP000308197"/>
    </source>
</evidence>
<evidence type="ECO:0000256" key="1">
    <source>
        <dbReference type="ARBA" id="ARBA00002978"/>
    </source>
</evidence>
<proteinExistence type="inferred from homology"/>
<dbReference type="AlphaFoldDB" id="A0A5C3P6X7"/>
<protein>
    <recommendedName>
        <fullName evidence="4">Golgi apparatus membrane protein TVP38</fullName>
    </recommendedName>
    <alternativeName>
        <fullName evidence="5">Golgi apparatus membrane protein tvp38</fullName>
    </alternativeName>
</protein>
<evidence type="ECO:0000256" key="9">
    <source>
        <dbReference type="ARBA" id="ARBA00023136"/>
    </source>
</evidence>
<dbReference type="FunCoup" id="A0A5C3P6X7">
    <property type="interactions" value="27"/>
</dbReference>
<dbReference type="EMBL" id="ML211303">
    <property type="protein sequence ID" value="TFK84637.1"/>
    <property type="molecule type" value="Genomic_DNA"/>
</dbReference>
<feature type="transmembrane region" description="Helical" evidence="11">
    <location>
        <begin position="111"/>
        <end position="135"/>
    </location>
</feature>
<dbReference type="Proteomes" id="UP000308197">
    <property type="component" value="Unassembled WGS sequence"/>
</dbReference>
<dbReference type="InterPro" id="IPR032816">
    <property type="entry name" value="VTT_dom"/>
</dbReference>
<evidence type="ECO:0000256" key="3">
    <source>
        <dbReference type="ARBA" id="ARBA00008640"/>
    </source>
</evidence>
<evidence type="ECO:0000256" key="8">
    <source>
        <dbReference type="ARBA" id="ARBA00023034"/>
    </source>
</evidence>
<dbReference type="STRING" id="1314778.A0A5C3P6X7"/>